<keyword evidence="3" id="KW-1003">Cell membrane</keyword>
<dbReference type="PANTHER" id="PTHR22527:SF2">
    <property type="entry name" value="PLACENTA-EXPRESSED TRANSCRIPT 1 PROTEIN"/>
    <property type="match status" value="1"/>
</dbReference>
<dbReference type="Proteomes" id="UP000006813">
    <property type="component" value="Unassembled WGS sequence"/>
</dbReference>
<gene>
    <name evidence="10" type="ORF">GW7_04283</name>
</gene>
<evidence type="ECO:0000313" key="11">
    <source>
        <dbReference type="Proteomes" id="UP000006813"/>
    </source>
</evidence>
<accession>G5CAY8</accession>
<evidence type="ECO:0000256" key="7">
    <source>
        <dbReference type="ARBA" id="ARBA00023180"/>
    </source>
</evidence>
<dbReference type="FunCoup" id="G5CAY8">
    <property type="interactions" value="26"/>
</dbReference>
<dbReference type="GO" id="GO:0035313">
    <property type="term" value="P:wound healing, spreading of epidermal cells"/>
    <property type="evidence" value="ECO:0007669"/>
    <property type="project" value="TreeGrafter"/>
</dbReference>
<evidence type="ECO:0000256" key="3">
    <source>
        <dbReference type="ARBA" id="ARBA00022475"/>
    </source>
</evidence>
<dbReference type="InterPro" id="IPR026184">
    <property type="entry name" value="PLET1"/>
</dbReference>
<dbReference type="GO" id="GO:0030154">
    <property type="term" value="P:cell differentiation"/>
    <property type="evidence" value="ECO:0007669"/>
    <property type="project" value="UniProtKB-KW"/>
</dbReference>
<evidence type="ECO:0000256" key="4">
    <source>
        <dbReference type="ARBA" id="ARBA00022729"/>
    </source>
</evidence>
<comment type="subcellular location">
    <subcellularLocation>
        <location evidence="1">Apical cell membrane</location>
    </subcellularLocation>
</comment>
<evidence type="ECO:0000256" key="8">
    <source>
        <dbReference type="ARBA" id="ARBA00024756"/>
    </source>
</evidence>
<dbReference type="GO" id="GO:0030335">
    <property type="term" value="P:positive regulation of cell migration"/>
    <property type="evidence" value="ECO:0007669"/>
    <property type="project" value="TreeGrafter"/>
</dbReference>
<protein>
    <recommendedName>
        <fullName evidence="2">Placenta-expressed transcript 1 protein</fullName>
    </recommendedName>
</protein>
<keyword evidence="7" id="KW-0325">Glycoprotein</keyword>
<dbReference type="InParanoid" id="G5CAY8"/>
<comment type="function">
    <text evidence="8">Modulates leading keratinocyte migration and cellular adhesion to matrix proteins during a wound-healing response and promotes wound repair. May play a role during trichilemmal differentiation of the hair follicle.</text>
</comment>
<dbReference type="GO" id="GO:0009897">
    <property type="term" value="C:external side of plasma membrane"/>
    <property type="evidence" value="ECO:0007669"/>
    <property type="project" value="TreeGrafter"/>
</dbReference>
<keyword evidence="6" id="KW-0472">Membrane</keyword>
<name>G5CAY8_HETGA</name>
<reference evidence="10 11" key="1">
    <citation type="journal article" date="2011" name="Nature">
        <title>Genome sequencing reveals insights into physiology and longevity of the naked mole rat.</title>
        <authorList>
            <person name="Kim E.B."/>
            <person name="Fang X."/>
            <person name="Fushan A.A."/>
            <person name="Huang Z."/>
            <person name="Lobanov A.V."/>
            <person name="Han L."/>
            <person name="Marino S.M."/>
            <person name="Sun X."/>
            <person name="Turanov A.A."/>
            <person name="Yang P."/>
            <person name="Yim S.H."/>
            <person name="Zhao X."/>
            <person name="Kasaikina M.V."/>
            <person name="Stoletzki N."/>
            <person name="Peng C."/>
            <person name="Polak P."/>
            <person name="Xiong Z."/>
            <person name="Kiezun A."/>
            <person name="Zhu Y."/>
            <person name="Chen Y."/>
            <person name="Kryukov G.V."/>
            <person name="Zhang Q."/>
            <person name="Peshkin L."/>
            <person name="Yang L."/>
            <person name="Bronson R.T."/>
            <person name="Buffenstein R."/>
            <person name="Wang B."/>
            <person name="Han C."/>
            <person name="Li Q."/>
            <person name="Chen L."/>
            <person name="Zhao W."/>
            <person name="Sunyaev S.R."/>
            <person name="Park T.J."/>
            <person name="Zhang G."/>
            <person name="Wang J."/>
            <person name="Gladyshev V.N."/>
        </authorList>
    </citation>
    <scope>NUCLEOTIDE SEQUENCE [LARGE SCALE GENOMIC DNA]</scope>
</reference>
<evidence type="ECO:0000256" key="2">
    <source>
        <dbReference type="ARBA" id="ARBA00014036"/>
    </source>
</evidence>
<dbReference type="EMBL" id="JH174262">
    <property type="protein sequence ID" value="EHB18699.1"/>
    <property type="molecule type" value="Genomic_DNA"/>
</dbReference>
<dbReference type="eggNOG" id="ENOG502RTZP">
    <property type="taxonomic scope" value="Eukaryota"/>
</dbReference>
<evidence type="ECO:0000256" key="5">
    <source>
        <dbReference type="ARBA" id="ARBA00022782"/>
    </source>
</evidence>
<dbReference type="GO" id="GO:0001953">
    <property type="term" value="P:negative regulation of cell-matrix adhesion"/>
    <property type="evidence" value="ECO:0007669"/>
    <property type="project" value="TreeGrafter"/>
</dbReference>
<evidence type="ECO:0000256" key="1">
    <source>
        <dbReference type="ARBA" id="ARBA00004221"/>
    </source>
</evidence>
<keyword evidence="5" id="KW-0221">Differentiation</keyword>
<organism evidence="10 11">
    <name type="scientific">Heterocephalus glaber</name>
    <name type="common">Naked mole rat</name>
    <dbReference type="NCBI Taxonomy" id="10181"/>
    <lineage>
        <taxon>Eukaryota</taxon>
        <taxon>Metazoa</taxon>
        <taxon>Chordata</taxon>
        <taxon>Craniata</taxon>
        <taxon>Vertebrata</taxon>
        <taxon>Euteleostomi</taxon>
        <taxon>Mammalia</taxon>
        <taxon>Eutheria</taxon>
        <taxon>Euarchontoglires</taxon>
        <taxon>Glires</taxon>
        <taxon>Rodentia</taxon>
        <taxon>Hystricomorpha</taxon>
        <taxon>Bathyergidae</taxon>
        <taxon>Heterocephalus</taxon>
    </lineage>
</organism>
<proteinExistence type="predicted"/>
<dbReference type="AlphaFoldDB" id="G5CAY8"/>
<evidence type="ECO:0000256" key="6">
    <source>
        <dbReference type="ARBA" id="ARBA00023136"/>
    </source>
</evidence>
<dbReference type="PANTHER" id="PTHR22527">
    <property type="entry name" value="PLACENTA-EXPRESSED TRANSCRIPT 1 PROTEIN"/>
    <property type="match status" value="1"/>
</dbReference>
<evidence type="ECO:0000313" key="10">
    <source>
        <dbReference type="EMBL" id="EHB18699.1"/>
    </source>
</evidence>
<feature type="chain" id="PRO_5003475324" description="Placenta-expressed transcript 1 protein" evidence="9">
    <location>
        <begin position="25"/>
        <end position="127"/>
    </location>
</feature>
<dbReference type="GO" id="GO:0016324">
    <property type="term" value="C:apical plasma membrane"/>
    <property type="evidence" value="ECO:0007669"/>
    <property type="project" value="UniProtKB-SubCell"/>
</dbReference>
<feature type="signal peptide" evidence="9">
    <location>
        <begin position="1"/>
        <end position="24"/>
    </location>
</feature>
<keyword evidence="4 9" id="KW-0732">Signal</keyword>
<sequence length="127" mass="13951">MAGLHSTFLPLGLFLYLGLPFSSANFSNFSDNCMVFAEVFTAQNPGIEIKTEVFQGNTIYTIWVPVSDNISTVILQVVDKHNNSVGLCQGANEDCNGSALYYLTYSNNTFFKANCVLNSEDTADKLQ</sequence>
<evidence type="ECO:0000256" key="9">
    <source>
        <dbReference type="SAM" id="SignalP"/>
    </source>
</evidence>